<dbReference type="SUPFAM" id="SSF51246">
    <property type="entry name" value="Rudiment single hybrid motif"/>
    <property type="match status" value="1"/>
</dbReference>
<evidence type="ECO:0000256" key="3">
    <source>
        <dbReference type="ARBA" id="ARBA00022598"/>
    </source>
</evidence>
<dbReference type="GO" id="GO:0046872">
    <property type="term" value="F:metal ion binding"/>
    <property type="evidence" value="ECO:0007669"/>
    <property type="project" value="InterPro"/>
</dbReference>
<accession>M0LZC9</accession>
<name>M0LZC9_9EURY</name>
<evidence type="ECO:0000256" key="6">
    <source>
        <dbReference type="ARBA" id="ARBA00022842"/>
    </source>
</evidence>
<dbReference type="Gene3D" id="3.30.470.20">
    <property type="entry name" value="ATP-grasp fold, B domain"/>
    <property type="match status" value="1"/>
</dbReference>
<keyword evidence="4 7" id="KW-0547">Nucleotide-binding</keyword>
<proteinExistence type="predicted"/>
<dbReference type="PATRIC" id="fig|1132509.6.peg.2777"/>
<organism evidence="10 11">
    <name type="scientific">Halococcus hamelinensis 100A6</name>
    <dbReference type="NCBI Taxonomy" id="1132509"/>
    <lineage>
        <taxon>Archaea</taxon>
        <taxon>Methanobacteriati</taxon>
        <taxon>Methanobacteriota</taxon>
        <taxon>Stenosarchaea group</taxon>
        <taxon>Halobacteria</taxon>
        <taxon>Halobacteriales</taxon>
        <taxon>Halococcaceae</taxon>
        <taxon>Halococcus</taxon>
    </lineage>
</organism>
<keyword evidence="3" id="KW-0436">Ligase</keyword>
<dbReference type="PANTHER" id="PTHR48095:SF2">
    <property type="entry name" value="BIOTIN CARBOXYLASE, CHLOROPLASTIC"/>
    <property type="match status" value="1"/>
</dbReference>
<keyword evidence="6" id="KW-0460">Magnesium</keyword>
<dbReference type="InterPro" id="IPR005479">
    <property type="entry name" value="CPAse_ATP-bd"/>
</dbReference>
<dbReference type="NCBIfam" id="NF006367">
    <property type="entry name" value="PRK08591.1"/>
    <property type="match status" value="1"/>
</dbReference>
<dbReference type="SMART" id="SM00878">
    <property type="entry name" value="Biotin_carb_C"/>
    <property type="match status" value="1"/>
</dbReference>
<dbReference type="InterPro" id="IPR011761">
    <property type="entry name" value="ATP-grasp"/>
</dbReference>
<dbReference type="FunFam" id="3.40.50.20:FF:000010">
    <property type="entry name" value="Propionyl-CoA carboxylase subunit alpha"/>
    <property type="match status" value="1"/>
</dbReference>
<comment type="cofactor">
    <cofactor evidence="2">
        <name>Co(2+)</name>
        <dbReference type="ChEBI" id="CHEBI:48828"/>
    </cofactor>
</comment>
<evidence type="ECO:0000256" key="1">
    <source>
        <dbReference type="ARBA" id="ARBA00001936"/>
    </source>
</evidence>
<dbReference type="SUPFAM" id="SSF52440">
    <property type="entry name" value="PreATP-grasp domain"/>
    <property type="match status" value="1"/>
</dbReference>
<dbReference type="GO" id="GO:0016874">
    <property type="term" value="F:ligase activity"/>
    <property type="evidence" value="ECO:0007669"/>
    <property type="project" value="UniProtKB-KW"/>
</dbReference>
<evidence type="ECO:0000256" key="5">
    <source>
        <dbReference type="ARBA" id="ARBA00022840"/>
    </source>
</evidence>
<dbReference type="Pfam" id="PF02786">
    <property type="entry name" value="CPSase_L_D2"/>
    <property type="match status" value="1"/>
</dbReference>
<dbReference type="EMBL" id="AOMB01000033">
    <property type="protein sequence ID" value="EMA37724.1"/>
    <property type="molecule type" value="Genomic_DNA"/>
</dbReference>
<evidence type="ECO:0000313" key="11">
    <source>
        <dbReference type="Proteomes" id="UP000011566"/>
    </source>
</evidence>
<dbReference type="Pfam" id="PF00289">
    <property type="entry name" value="Biotin_carb_N"/>
    <property type="match status" value="1"/>
</dbReference>
<evidence type="ECO:0000256" key="4">
    <source>
        <dbReference type="ARBA" id="ARBA00022741"/>
    </source>
</evidence>
<dbReference type="RefSeq" id="WP_007694230.1">
    <property type="nucleotide sequence ID" value="NZ_AJRK01000077.1"/>
</dbReference>
<evidence type="ECO:0000313" key="10">
    <source>
        <dbReference type="EMBL" id="EMA37724.1"/>
    </source>
</evidence>
<reference evidence="10 11" key="1">
    <citation type="journal article" date="2014" name="PLoS Genet.">
        <title>Phylogenetically driven sequencing of extremely halophilic archaea reveals strategies for static and dynamic osmo-response.</title>
        <authorList>
            <person name="Becker E.A."/>
            <person name="Seitzer P.M."/>
            <person name="Tritt A."/>
            <person name="Larsen D."/>
            <person name="Krusor M."/>
            <person name="Yao A.I."/>
            <person name="Wu D."/>
            <person name="Madern D."/>
            <person name="Eisen J.A."/>
            <person name="Darling A.E."/>
            <person name="Facciotti M.T."/>
        </authorList>
    </citation>
    <scope>NUCLEOTIDE SEQUENCE [LARGE SCALE GENOMIC DNA]</scope>
    <source>
        <strain evidence="10 11">100A6</strain>
    </source>
</reference>
<feature type="domain" description="ATP-grasp" evidence="8">
    <location>
        <begin position="120"/>
        <end position="316"/>
    </location>
</feature>
<dbReference type="InterPro" id="IPR005481">
    <property type="entry name" value="BC-like_N"/>
</dbReference>
<dbReference type="InterPro" id="IPR011054">
    <property type="entry name" value="Rudment_hybrid_motif"/>
</dbReference>
<evidence type="ECO:0000259" key="8">
    <source>
        <dbReference type="PROSITE" id="PS50975"/>
    </source>
</evidence>
<comment type="cofactor">
    <cofactor evidence="1">
        <name>Mn(2+)</name>
        <dbReference type="ChEBI" id="CHEBI:29035"/>
    </cofactor>
</comment>
<comment type="caution">
    <text evidence="10">The sequence shown here is derived from an EMBL/GenBank/DDBJ whole genome shotgun (WGS) entry which is preliminary data.</text>
</comment>
<dbReference type="eggNOG" id="arCOG01591">
    <property type="taxonomic scope" value="Archaea"/>
</dbReference>
<evidence type="ECO:0000256" key="7">
    <source>
        <dbReference type="PROSITE-ProRule" id="PRU00409"/>
    </source>
</evidence>
<evidence type="ECO:0000256" key="2">
    <source>
        <dbReference type="ARBA" id="ARBA00001941"/>
    </source>
</evidence>
<evidence type="ECO:0000259" key="9">
    <source>
        <dbReference type="PROSITE" id="PS50979"/>
    </source>
</evidence>
<dbReference type="PROSITE" id="PS50975">
    <property type="entry name" value="ATP_GRASP"/>
    <property type="match status" value="1"/>
</dbReference>
<dbReference type="Pfam" id="PF02785">
    <property type="entry name" value="Biotin_carb_C"/>
    <property type="match status" value="1"/>
</dbReference>
<dbReference type="InterPro" id="IPR011764">
    <property type="entry name" value="Biotin_carboxylation_dom"/>
</dbReference>
<dbReference type="Proteomes" id="UP000011566">
    <property type="component" value="Unassembled WGS sequence"/>
</dbReference>
<sequence>MFDRVLVANRGEIAIRIMKACQELDIETVAVYSDADENAKHVRFADEAKHIGASKAKESYLDQEALLNAGLDADADAIHPGYGFLVESEEFAAYVEKSACTWVGPPSEVMGAFGEKTRARDIMTNADVPVVPGTTKAVTDAEEVHAFGNERGYPVAIKAAGGGGGRGFRIVEEPEEAESQLRDASREADAYFDDPDVYLERFLEDPKHIEVQILADEHGNVRHFGERDCSIQRRQQKLVEESPSPVLDEETREEICDAACRGAAAADYVNAGTVEFLYEDDEFYFIETNARIQVEHPVTELRTGVDLVKWQLRIAAGEELDFAQEDVDTHAAAMEFRINAEDPENDFTPLPGTLSTYDPPRGIGIRVDDGVDEDDTIAPFYDSMFAKFVVYGEDREEVLARARRVLDEATIEGIPTTIPFHRDLLEDDVFLENRHTTKYVDRMRDNDET</sequence>
<dbReference type="SUPFAM" id="SSF56059">
    <property type="entry name" value="Glutathione synthetase ATP-binding domain-like"/>
    <property type="match status" value="1"/>
</dbReference>
<keyword evidence="11" id="KW-1185">Reference proteome</keyword>
<dbReference type="PROSITE" id="PS50979">
    <property type="entry name" value="BC"/>
    <property type="match status" value="1"/>
</dbReference>
<feature type="domain" description="Biotin carboxylation" evidence="9">
    <location>
        <begin position="1"/>
        <end position="445"/>
    </location>
</feature>
<dbReference type="InterPro" id="IPR051602">
    <property type="entry name" value="ACC_Biotin_Carboxylase"/>
</dbReference>
<dbReference type="InterPro" id="IPR005482">
    <property type="entry name" value="Biotin_COase_C"/>
</dbReference>
<dbReference type="PROSITE" id="PS00866">
    <property type="entry name" value="CPSASE_1"/>
    <property type="match status" value="1"/>
</dbReference>
<dbReference type="PANTHER" id="PTHR48095">
    <property type="entry name" value="PYRUVATE CARBOXYLASE SUBUNIT A"/>
    <property type="match status" value="1"/>
</dbReference>
<dbReference type="AlphaFoldDB" id="M0LZC9"/>
<dbReference type="OrthoDB" id="31083at2157"/>
<dbReference type="GO" id="GO:0005524">
    <property type="term" value="F:ATP binding"/>
    <property type="evidence" value="ECO:0007669"/>
    <property type="project" value="UniProtKB-UniRule"/>
</dbReference>
<dbReference type="InterPro" id="IPR016185">
    <property type="entry name" value="PreATP-grasp_dom_sf"/>
</dbReference>
<dbReference type="FunFam" id="3.30.1490.20:FF:000003">
    <property type="entry name" value="acetyl-CoA carboxylase isoform X1"/>
    <property type="match status" value="1"/>
</dbReference>
<protein>
    <submittedName>
        <fullName evidence="10">Carbamoyl-phosphate synthase subunit L</fullName>
    </submittedName>
</protein>
<gene>
    <name evidence="10" type="ORF">C447_12150</name>
</gene>
<keyword evidence="5 7" id="KW-0067">ATP-binding</keyword>